<dbReference type="InterPro" id="IPR038718">
    <property type="entry name" value="SNF2-like_sf"/>
</dbReference>
<evidence type="ECO:0000256" key="1">
    <source>
        <dbReference type="ARBA" id="ARBA00022801"/>
    </source>
</evidence>
<dbReference type="SMART" id="SM00487">
    <property type="entry name" value="DEXDc"/>
    <property type="match status" value="1"/>
</dbReference>
<feature type="domain" description="Helicase C-terminal" evidence="4">
    <location>
        <begin position="925"/>
        <end position="1090"/>
    </location>
</feature>
<evidence type="ECO:0000259" key="3">
    <source>
        <dbReference type="PROSITE" id="PS51192"/>
    </source>
</evidence>
<feature type="domain" description="Helicase ATP-binding" evidence="3">
    <location>
        <begin position="609"/>
        <end position="792"/>
    </location>
</feature>
<dbReference type="EMBL" id="JAQSIP010000003">
    <property type="protein sequence ID" value="MDD0838756.1"/>
    <property type="molecule type" value="Genomic_DNA"/>
</dbReference>
<keyword evidence="5" id="KW-0347">Helicase</keyword>
<dbReference type="SMART" id="SM00490">
    <property type="entry name" value="HELICc"/>
    <property type="match status" value="1"/>
</dbReference>
<dbReference type="GO" id="GO:0004386">
    <property type="term" value="F:helicase activity"/>
    <property type="evidence" value="ECO:0007669"/>
    <property type="project" value="UniProtKB-KW"/>
</dbReference>
<dbReference type="PANTHER" id="PTHR45629">
    <property type="entry name" value="SNF2/RAD54 FAMILY MEMBER"/>
    <property type="match status" value="1"/>
</dbReference>
<dbReference type="InterPro" id="IPR014001">
    <property type="entry name" value="Helicase_ATP-bd"/>
</dbReference>
<keyword evidence="6" id="KW-1185">Reference proteome</keyword>
<dbReference type="Pfam" id="PF00271">
    <property type="entry name" value="Helicase_C"/>
    <property type="match status" value="1"/>
</dbReference>
<dbReference type="PROSITE" id="PS51194">
    <property type="entry name" value="HELICASE_CTER"/>
    <property type="match status" value="1"/>
</dbReference>
<dbReference type="PANTHER" id="PTHR45629:SF7">
    <property type="entry name" value="DNA EXCISION REPAIR PROTEIN ERCC-6-RELATED"/>
    <property type="match status" value="1"/>
</dbReference>
<dbReference type="Pfam" id="PF00176">
    <property type="entry name" value="SNF2-rel_dom"/>
    <property type="match status" value="1"/>
</dbReference>
<dbReference type="RefSeq" id="WP_273951074.1">
    <property type="nucleotide sequence ID" value="NZ_JAQSIP010000003.1"/>
</dbReference>
<keyword evidence="5" id="KW-0067">ATP-binding</keyword>
<dbReference type="Gene3D" id="3.40.50.10810">
    <property type="entry name" value="Tandem AAA-ATPase domain"/>
    <property type="match status" value="1"/>
</dbReference>
<name>A0ABT5MXI4_9BURK</name>
<feature type="region of interest" description="Disordered" evidence="2">
    <location>
        <begin position="532"/>
        <end position="552"/>
    </location>
</feature>
<evidence type="ECO:0000313" key="5">
    <source>
        <dbReference type="EMBL" id="MDD0838756.1"/>
    </source>
</evidence>
<dbReference type="InterPro" id="IPR049730">
    <property type="entry name" value="SNF2/RAD54-like_C"/>
</dbReference>
<dbReference type="Proteomes" id="UP001528673">
    <property type="component" value="Unassembled WGS sequence"/>
</dbReference>
<proteinExistence type="predicted"/>
<evidence type="ECO:0000256" key="2">
    <source>
        <dbReference type="SAM" id="MobiDB-lite"/>
    </source>
</evidence>
<dbReference type="Gene3D" id="3.40.50.300">
    <property type="entry name" value="P-loop containing nucleotide triphosphate hydrolases"/>
    <property type="match status" value="1"/>
</dbReference>
<dbReference type="CDD" id="cd18793">
    <property type="entry name" value="SF2_C_SNF"/>
    <property type="match status" value="1"/>
</dbReference>
<keyword evidence="5" id="KW-0547">Nucleotide-binding</keyword>
<evidence type="ECO:0000313" key="6">
    <source>
        <dbReference type="Proteomes" id="UP001528673"/>
    </source>
</evidence>
<sequence length="1093" mass="121992">MFDALFGKKPAPPNAHKGPVVSFDAVGIRYSSPAPSTREWLDQPFAFTETADLGARLAQIHVEGFGDLYETDFLLPWRHVYALLRHPELSAYREALLIPPVTVARPRLVSKGALMDLDFTVLLDEWVDGQGRSLQPVPRLVGRVLQSPSGAALVSEPLHQLLEELSRFHATPPPERSQSFKEQAFGRIRKLATSTGCPVSDYVARTIVLTPDQLRLTMERRGDEDAKVLEVIPGFDRAPEHWLHHFDRLPLQDSYDVPDGPSLIRVVVAPEVKAVLAEIKRMPGRRATGPRAEAFVRNPFAVLGESAEQVIDPEQFEKAREEAGIRFEQFTPHVERGEFGEVYRVGLLVEELGNESKAAEVLWFTGPDDLQRFTGKLGRAFTDGSQCVAWQRRDLEIVGDTERHLIDLEQWGREWACPQLWTAAEVLNLSNYSDRVEDIGVEKPFVTPVIARNDQGSGWFEGNVSVGLRVEDSPAGSATYVPLTFRDVPTLQQAVKAAELAGQSSVKLPGLRNVVPIVDARRAVDALAKAQQQLREDSFKPPGDRPPAEPKKRLVIKRNLEDVDYTEARAESLQMPQDREPLLPQTLRPEIELKPHQRIGVAWLQHLWEASPDHCRGTVLADDMGLGKTLQLLTFIISCFETDPTLPPALVVAPVALLENWRNELDRFFQRGTLPLLMLYGSTLKSMRVGKHELDADLRAQGVTRLLKKGWVGDARLVLTTYETMRDLEFALASLPWSIMVCDEAQKIKTPAALVTRSAKKQKVRFRIACTGTPVENTLADLWCLFDFVQPGMLGALCHFSRTYRQPIEAKTPEQIAKVEELRAVIQPQILHRRKTEVARDLPTPVEDKLCKQLPMSPFQQGLYESALKTLREQRVINPSAQLQALQAIRKICSDPHGYATRDSHKAPIDKIVNESPKMGWLVGRLKALAVDDAGNHKVIIFCEFRELQLQLQRVIAAFFGIAASIVNGDTSADPRAAGNRQQLIDAFQQARGFNVIILSPLAVGFGVNIQAANHVVHFTRTWNPAKEDQATARAYRIGQTRTVNVYYPGVVSDQFPSFDVKLDALLSSKRALATDILNGCSDLKASDFADFG</sequence>
<dbReference type="InterPro" id="IPR027417">
    <property type="entry name" value="P-loop_NTPase"/>
</dbReference>
<dbReference type="PROSITE" id="PS51192">
    <property type="entry name" value="HELICASE_ATP_BIND_1"/>
    <property type="match status" value="1"/>
</dbReference>
<comment type="caution">
    <text evidence="5">The sequence shown here is derived from an EMBL/GenBank/DDBJ whole genome shotgun (WGS) entry which is preliminary data.</text>
</comment>
<dbReference type="InterPro" id="IPR000330">
    <property type="entry name" value="SNF2_N"/>
</dbReference>
<dbReference type="InterPro" id="IPR050496">
    <property type="entry name" value="SNF2_RAD54_helicase_repair"/>
</dbReference>
<protein>
    <submittedName>
        <fullName evidence="5">DEAD/DEAH box helicase</fullName>
    </submittedName>
</protein>
<dbReference type="SUPFAM" id="SSF52540">
    <property type="entry name" value="P-loop containing nucleoside triphosphate hydrolases"/>
    <property type="match status" value="2"/>
</dbReference>
<accession>A0ABT5MXI4</accession>
<keyword evidence="1" id="KW-0378">Hydrolase</keyword>
<dbReference type="InterPro" id="IPR001650">
    <property type="entry name" value="Helicase_C-like"/>
</dbReference>
<gene>
    <name evidence="5" type="ORF">PSQ40_09265</name>
</gene>
<reference evidence="5 6" key="1">
    <citation type="submission" date="2023-02" db="EMBL/GenBank/DDBJ databases">
        <title>Bacterial whole genomic sequence of Curvibacter sp. HBC61.</title>
        <authorList>
            <person name="Le V."/>
            <person name="Ko S.-R."/>
            <person name="Ahn C.-Y."/>
            <person name="Oh H.-M."/>
        </authorList>
    </citation>
    <scope>NUCLEOTIDE SEQUENCE [LARGE SCALE GENOMIC DNA]</scope>
    <source>
        <strain evidence="5 6">HBC61</strain>
    </source>
</reference>
<organism evidence="5 6">
    <name type="scientific">Curvibacter cyanobacteriorum</name>
    <dbReference type="NCBI Taxonomy" id="3026422"/>
    <lineage>
        <taxon>Bacteria</taxon>
        <taxon>Pseudomonadati</taxon>
        <taxon>Pseudomonadota</taxon>
        <taxon>Betaproteobacteria</taxon>
        <taxon>Burkholderiales</taxon>
        <taxon>Comamonadaceae</taxon>
        <taxon>Curvibacter</taxon>
    </lineage>
</organism>
<evidence type="ECO:0000259" key="4">
    <source>
        <dbReference type="PROSITE" id="PS51194"/>
    </source>
</evidence>
<feature type="compositionally biased region" description="Basic and acidic residues" evidence="2">
    <location>
        <begin position="534"/>
        <end position="552"/>
    </location>
</feature>